<dbReference type="AlphaFoldDB" id="A0A315Y750"/>
<evidence type="ECO:0000313" key="1">
    <source>
        <dbReference type="EMBL" id="PWJ15274.1"/>
    </source>
</evidence>
<gene>
    <name evidence="1" type="ORF">IE37_00168</name>
</gene>
<name>A0A315Y750_RUMFL</name>
<dbReference type="EMBL" id="QGDI01000001">
    <property type="protein sequence ID" value="PWJ15274.1"/>
    <property type="molecule type" value="Genomic_DNA"/>
</dbReference>
<accession>A0A315Y750</accession>
<protein>
    <submittedName>
        <fullName evidence="1">Uncharacterized protein</fullName>
    </submittedName>
</protein>
<dbReference type="OrthoDB" id="1766780at2"/>
<comment type="caution">
    <text evidence="1">The sequence shown here is derived from an EMBL/GenBank/DDBJ whole genome shotgun (WGS) entry which is preliminary data.</text>
</comment>
<dbReference type="Proteomes" id="UP000245720">
    <property type="component" value="Unassembled WGS sequence"/>
</dbReference>
<reference evidence="1 2" key="1">
    <citation type="submission" date="2018-05" db="EMBL/GenBank/DDBJ databases">
        <title>The Hungate 1000. A catalogue of reference genomes from the rumen microbiome.</title>
        <authorList>
            <person name="Kelly W."/>
        </authorList>
    </citation>
    <scope>NUCLEOTIDE SEQUENCE [LARGE SCALE GENOMIC DNA]</scope>
    <source>
        <strain evidence="1 2">SAb67</strain>
    </source>
</reference>
<proteinExistence type="predicted"/>
<evidence type="ECO:0000313" key="2">
    <source>
        <dbReference type="Proteomes" id="UP000245720"/>
    </source>
</evidence>
<sequence>MNPMNAFKLKSLLDRFLTNHPKLPPFFKAAVGSVKEGTVIEIKVISPDNKTIISNLKINDEDMAIVEELRELK</sequence>
<organism evidence="1 2">
    <name type="scientific">Ruminococcus flavefaciens</name>
    <dbReference type="NCBI Taxonomy" id="1265"/>
    <lineage>
        <taxon>Bacteria</taxon>
        <taxon>Bacillati</taxon>
        <taxon>Bacillota</taxon>
        <taxon>Clostridia</taxon>
        <taxon>Eubacteriales</taxon>
        <taxon>Oscillospiraceae</taxon>
        <taxon>Ruminococcus</taxon>
    </lineage>
</organism>
<dbReference type="RefSeq" id="WP_109725081.1">
    <property type="nucleotide sequence ID" value="NZ_CACVSX010000043.1"/>
</dbReference>